<dbReference type="AlphaFoldDB" id="A0AAV3R3P7"/>
<gene>
    <name evidence="1" type="ORF">LIER_41064</name>
</gene>
<dbReference type="EMBL" id="BAABME010024846">
    <property type="protein sequence ID" value="GAA0171014.1"/>
    <property type="molecule type" value="Genomic_DNA"/>
</dbReference>
<protein>
    <recommendedName>
        <fullName evidence="3">Protein FAR1-RELATED SEQUENCE</fullName>
    </recommendedName>
</protein>
<dbReference type="Proteomes" id="UP001454036">
    <property type="component" value="Unassembled WGS sequence"/>
</dbReference>
<evidence type="ECO:0000313" key="2">
    <source>
        <dbReference type="Proteomes" id="UP001454036"/>
    </source>
</evidence>
<sequence>MADVFVVLQPVMKLKHGTTDRVYVERFDNEYTEHEVLIEHEVVMFDLVSSTISCSCHFWESWGLICHYSLRVLDASSAFRYPFCNRVPLVYIKERWCRDYKRTTGCISAEVDIESRRCANFAQKYEYISLLHEFVTTWLRIMFC</sequence>
<name>A0AAV3R3P7_LITER</name>
<reference evidence="1 2" key="1">
    <citation type="submission" date="2024-01" db="EMBL/GenBank/DDBJ databases">
        <title>The complete chloroplast genome sequence of Lithospermum erythrorhizon: insights into the phylogenetic relationship among Boraginaceae species and the maternal lineages of purple gromwells.</title>
        <authorList>
            <person name="Okada T."/>
            <person name="Watanabe K."/>
        </authorList>
    </citation>
    <scope>NUCLEOTIDE SEQUENCE [LARGE SCALE GENOMIC DNA]</scope>
</reference>
<organism evidence="1 2">
    <name type="scientific">Lithospermum erythrorhizon</name>
    <name type="common">Purple gromwell</name>
    <name type="synonym">Lithospermum officinale var. erythrorhizon</name>
    <dbReference type="NCBI Taxonomy" id="34254"/>
    <lineage>
        <taxon>Eukaryota</taxon>
        <taxon>Viridiplantae</taxon>
        <taxon>Streptophyta</taxon>
        <taxon>Embryophyta</taxon>
        <taxon>Tracheophyta</taxon>
        <taxon>Spermatophyta</taxon>
        <taxon>Magnoliopsida</taxon>
        <taxon>eudicotyledons</taxon>
        <taxon>Gunneridae</taxon>
        <taxon>Pentapetalae</taxon>
        <taxon>asterids</taxon>
        <taxon>lamiids</taxon>
        <taxon>Boraginales</taxon>
        <taxon>Boraginaceae</taxon>
        <taxon>Boraginoideae</taxon>
        <taxon>Lithospermeae</taxon>
        <taxon>Lithospermum</taxon>
    </lineage>
</organism>
<evidence type="ECO:0000313" key="1">
    <source>
        <dbReference type="EMBL" id="GAA0171014.1"/>
    </source>
</evidence>
<comment type="caution">
    <text evidence="1">The sequence shown here is derived from an EMBL/GenBank/DDBJ whole genome shotgun (WGS) entry which is preliminary data.</text>
</comment>
<proteinExistence type="predicted"/>
<keyword evidence="2" id="KW-1185">Reference proteome</keyword>
<accession>A0AAV3R3P7</accession>
<evidence type="ECO:0008006" key="3">
    <source>
        <dbReference type="Google" id="ProtNLM"/>
    </source>
</evidence>